<dbReference type="FunFam" id="2.60.40.10:FF:000621">
    <property type="entry name" value="Immunoglobulin superfamily member 10"/>
    <property type="match status" value="1"/>
</dbReference>
<comment type="subcellular location">
    <subcellularLocation>
        <location evidence="1">Membrane</location>
        <topology evidence="1">Single-pass membrane protein</topology>
    </subcellularLocation>
</comment>
<evidence type="ECO:0000256" key="10">
    <source>
        <dbReference type="SAM" id="MobiDB-lite"/>
    </source>
</evidence>
<keyword evidence="9" id="KW-0393">Immunoglobulin domain</keyword>
<dbReference type="FunFam" id="2.60.40.10:FF:001402">
    <property type="entry name" value="Matrix remodeling associated 5"/>
    <property type="match status" value="1"/>
</dbReference>
<organism evidence="12 13">
    <name type="scientific">Ophiophagus hannah</name>
    <name type="common">King cobra</name>
    <name type="synonym">Naja hannah</name>
    <dbReference type="NCBI Taxonomy" id="8665"/>
    <lineage>
        <taxon>Eukaryota</taxon>
        <taxon>Metazoa</taxon>
        <taxon>Chordata</taxon>
        <taxon>Craniata</taxon>
        <taxon>Vertebrata</taxon>
        <taxon>Euteleostomi</taxon>
        <taxon>Lepidosauria</taxon>
        <taxon>Squamata</taxon>
        <taxon>Bifurcata</taxon>
        <taxon>Unidentata</taxon>
        <taxon>Episquamata</taxon>
        <taxon>Toxicofera</taxon>
        <taxon>Serpentes</taxon>
        <taxon>Colubroidea</taxon>
        <taxon>Elapidae</taxon>
        <taxon>Elapinae</taxon>
        <taxon>Ophiophagus</taxon>
    </lineage>
</organism>
<dbReference type="GO" id="GO:0050808">
    <property type="term" value="P:synapse organization"/>
    <property type="evidence" value="ECO:0007669"/>
    <property type="project" value="TreeGrafter"/>
</dbReference>
<dbReference type="InterPro" id="IPR036179">
    <property type="entry name" value="Ig-like_dom_sf"/>
</dbReference>
<dbReference type="GO" id="GO:0007156">
    <property type="term" value="P:homophilic cell adhesion via plasma membrane adhesion molecules"/>
    <property type="evidence" value="ECO:0007669"/>
    <property type="project" value="TreeGrafter"/>
</dbReference>
<feature type="domain" description="Ig-like" evidence="11">
    <location>
        <begin position="1927"/>
        <end position="2017"/>
    </location>
</feature>
<feature type="domain" description="Ig-like" evidence="11">
    <location>
        <begin position="1240"/>
        <end position="1331"/>
    </location>
</feature>
<dbReference type="GO" id="GO:0043025">
    <property type="term" value="C:neuronal cell body"/>
    <property type="evidence" value="ECO:0007669"/>
    <property type="project" value="TreeGrafter"/>
</dbReference>
<dbReference type="InterPro" id="IPR013783">
    <property type="entry name" value="Ig-like_fold"/>
</dbReference>
<feature type="domain" description="Ig-like" evidence="11">
    <location>
        <begin position="1837"/>
        <end position="1920"/>
    </location>
</feature>
<keyword evidence="8" id="KW-1015">Disulfide bond</keyword>
<dbReference type="PANTHER" id="PTHR45080:SF8">
    <property type="entry name" value="IG-LIKE DOMAIN-CONTAINING PROTEIN"/>
    <property type="match status" value="1"/>
</dbReference>
<dbReference type="InterPro" id="IPR003598">
    <property type="entry name" value="Ig_sub2"/>
</dbReference>
<dbReference type="Gene3D" id="2.60.40.10">
    <property type="entry name" value="Immunoglobulins"/>
    <property type="match status" value="12"/>
</dbReference>
<dbReference type="FunFam" id="2.60.40.10:FF:000032">
    <property type="entry name" value="palladin isoform X1"/>
    <property type="match status" value="1"/>
</dbReference>
<keyword evidence="2" id="KW-0433">Leucine-rich repeat</keyword>
<keyword evidence="13" id="KW-1185">Reference proteome</keyword>
<accession>V8P5G5</accession>
<dbReference type="InterPro" id="IPR013098">
    <property type="entry name" value="Ig_I-set"/>
</dbReference>
<feature type="domain" description="Ig-like" evidence="11">
    <location>
        <begin position="1336"/>
        <end position="1428"/>
    </location>
</feature>
<evidence type="ECO:0000313" key="12">
    <source>
        <dbReference type="EMBL" id="ETE69258.1"/>
    </source>
</evidence>
<evidence type="ECO:0000256" key="1">
    <source>
        <dbReference type="ARBA" id="ARBA00004167"/>
    </source>
</evidence>
<evidence type="ECO:0000256" key="2">
    <source>
        <dbReference type="ARBA" id="ARBA00022614"/>
    </source>
</evidence>
<feature type="compositionally biased region" description="Basic residues" evidence="10">
    <location>
        <begin position="918"/>
        <end position="937"/>
    </location>
</feature>
<dbReference type="InterPro" id="IPR003599">
    <property type="entry name" value="Ig_sub"/>
</dbReference>
<feature type="domain" description="Ig-like" evidence="11">
    <location>
        <begin position="1143"/>
        <end position="1234"/>
    </location>
</feature>
<keyword evidence="7" id="KW-0472">Membrane</keyword>
<feature type="domain" description="Ig-like" evidence="11">
    <location>
        <begin position="1436"/>
        <end position="1529"/>
    </location>
</feature>
<dbReference type="PROSITE" id="PS50835">
    <property type="entry name" value="IG_LIKE"/>
    <property type="match status" value="12"/>
</dbReference>
<feature type="domain" description="Ig-like" evidence="11">
    <location>
        <begin position="1532"/>
        <end position="1632"/>
    </location>
</feature>
<keyword evidence="5" id="KW-0677">Repeat</keyword>
<dbReference type="InterPro" id="IPR007110">
    <property type="entry name" value="Ig-like_dom"/>
</dbReference>
<feature type="domain" description="Ig-like" evidence="11">
    <location>
        <begin position="279"/>
        <end position="380"/>
    </location>
</feature>
<dbReference type="CDD" id="cd00096">
    <property type="entry name" value="Ig"/>
    <property type="match status" value="1"/>
</dbReference>
<proteinExistence type="predicted"/>
<dbReference type="SMART" id="SM00408">
    <property type="entry name" value="IGc2"/>
    <property type="match status" value="12"/>
</dbReference>
<keyword evidence="6" id="KW-1133">Transmembrane helix</keyword>
<evidence type="ECO:0000256" key="5">
    <source>
        <dbReference type="ARBA" id="ARBA00022737"/>
    </source>
</evidence>
<comment type="caution">
    <text evidence="12">The sequence shown here is derived from an EMBL/GenBank/DDBJ whole genome shotgun (WGS) entry which is preliminary data.</text>
</comment>
<name>V8P5G5_OPHHA</name>
<dbReference type="FunFam" id="2.60.40.10:FF:001306">
    <property type="entry name" value="Matrix remodeling associated 5"/>
    <property type="match status" value="1"/>
</dbReference>
<dbReference type="SMART" id="SM00409">
    <property type="entry name" value="IG"/>
    <property type="match status" value="12"/>
</dbReference>
<protein>
    <recommendedName>
        <fullName evidence="11">Ig-like domain-containing protein</fullName>
    </recommendedName>
</protein>
<dbReference type="OrthoDB" id="676979at2759"/>
<feature type="domain" description="Ig-like" evidence="11">
    <location>
        <begin position="2023"/>
        <end position="2118"/>
    </location>
</feature>
<feature type="non-terminal residue" evidence="12">
    <location>
        <position position="1"/>
    </location>
</feature>
<dbReference type="FunFam" id="2.60.40.10:FF:000063">
    <property type="entry name" value="neural cell adhesion molecule L1"/>
    <property type="match status" value="1"/>
</dbReference>
<dbReference type="FunFam" id="2.60.40.10:FF:001377">
    <property type="entry name" value="Matrix remodeling associated 5"/>
    <property type="match status" value="1"/>
</dbReference>
<evidence type="ECO:0000256" key="6">
    <source>
        <dbReference type="ARBA" id="ARBA00022989"/>
    </source>
</evidence>
<reference evidence="12 13" key="1">
    <citation type="journal article" date="2013" name="Proc. Natl. Acad. Sci. U.S.A.">
        <title>The king cobra genome reveals dynamic gene evolution and adaptation in the snake venom system.</title>
        <authorList>
            <person name="Vonk F.J."/>
            <person name="Casewell N.R."/>
            <person name="Henkel C.V."/>
            <person name="Heimberg A.M."/>
            <person name="Jansen H.J."/>
            <person name="McCleary R.J."/>
            <person name="Kerkkamp H.M."/>
            <person name="Vos R.A."/>
            <person name="Guerreiro I."/>
            <person name="Calvete J.J."/>
            <person name="Wuster W."/>
            <person name="Woods A.E."/>
            <person name="Logan J.M."/>
            <person name="Harrison R.A."/>
            <person name="Castoe T.A."/>
            <person name="de Koning A.P."/>
            <person name="Pollock D.D."/>
            <person name="Yandell M."/>
            <person name="Calderon D."/>
            <person name="Renjifo C."/>
            <person name="Currier R.B."/>
            <person name="Salgado D."/>
            <person name="Pla D."/>
            <person name="Sanz L."/>
            <person name="Hyder A.S."/>
            <person name="Ribeiro J.M."/>
            <person name="Arntzen J.W."/>
            <person name="van den Thillart G.E."/>
            <person name="Boetzer M."/>
            <person name="Pirovano W."/>
            <person name="Dirks R.P."/>
            <person name="Spaink H.P."/>
            <person name="Duboule D."/>
            <person name="McGlinn E."/>
            <person name="Kini R.M."/>
            <person name="Richardson M.K."/>
        </authorList>
    </citation>
    <scope>NUCLEOTIDE SEQUENCE</scope>
    <source>
        <tissue evidence="12">Blood</tissue>
    </source>
</reference>
<evidence type="ECO:0000259" key="11">
    <source>
        <dbReference type="PROSITE" id="PS50835"/>
    </source>
</evidence>
<keyword evidence="4" id="KW-0732">Signal</keyword>
<feature type="domain" description="Ig-like" evidence="11">
    <location>
        <begin position="387"/>
        <end position="482"/>
    </location>
</feature>
<evidence type="ECO:0000313" key="13">
    <source>
        <dbReference type="Proteomes" id="UP000018936"/>
    </source>
</evidence>
<evidence type="ECO:0000256" key="8">
    <source>
        <dbReference type="ARBA" id="ARBA00023157"/>
    </source>
</evidence>
<keyword evidence="3" id="KW-0812">Transmembrane</keyword>
<evidence type="ECO:0000256" key="3">
    <source>
        <dbReference type="ARBA" id="ARBA00022692"/>
    </source>
</evidence>
<feature type="domain" description="Ig-like" evidence="11">
    <location>
        <begin position="1635"/>
        <end position="1721"/>
    </location>
</feature>
<dbReference type="GO" id="GO:0008046">
    <property type="term" value="F:axon guidance receptor activity"/>
    <property type="evidence" value="ECO:0007669"/>
    <property type="project" value="TreeGrafter"/>
</dbReference>
<dbReference type="EMBL" id="AZIM01000803">
    <property type="protein sequence ID" value="ETE69258.1"/>
    <property type="molecule type" value="Genomic_DNA"/>
</dbReference>
<dbReference type="InterPro" id="IPR050958">
    <property type="entry name" value="Cell_Adh-Cytoskel_Orgn"/>
</dbReference>
<evidence type="ECO:0000256" key="9">
    <source>
        <dbReference type="ARBA" id="ARBA00023319"/>
    </source>
</evidence>
<dbReference type="FunFam" id="2.60.40.10:FF:001433">
    <property type="entry name" value="Matrix remodeling associated 5"/>
    <property type="match status" value="1"/>
</dbReference>
<dbReference type="FunFam" id="2.60.40.10:FF:000076">
    <property type="entry name" value="Leucine-rich repeat and Ig domain-containing 4"/>
    <property type="match status" value="2"/>
</dbReference>
<dbReference type="Proteomes" id="UP000018936">
    <property type="component" value="Unassembled WGS sequence"/>
</dbReference>
<evidence type="ECO:0000256" key="4">
    <source>
        <dbReference type="ARBA" id="ARBA00022729"/>
    </source>
</evidence>
<gene>
    <name evidence="12" type="ORF">L345_04938</name>
</gene>
<dbReference type="PANTHER" id="PTHR45080">
    <property type="entry name" value="CONTACTIN 5"/>
    <property type="match status" value="1"/>
</dbReference>
<feature type="region of interest" description="Disordered" evidence="10">
    <location>
        <begin position="913"/>
        <end position="940"/>
    </location>
</feature>
<dbReference type="Pfam" id="PF07679">
    <property type="entry name" value="I-set"/>
    <property type="match status" value="9"/>
</dbReference>
<sequence>MTLGETSGNGMVQRYNTTVEEVTAVICLDYFSGILEEIIHSIKQFWNQYMPGILKCKKDKAYEDGQLCPKCTFPKQFQKQDIQNMKDISCRKPIIQSPLKQSINIKENDEDKEDDISKLLMEEFQWPPWNITLNLTDEHKNSVNLKCEIKKPTDSTKIQWNQISPYEIVVNDTISLDMECYMNRENYEKLWKLIAYYSEVPVILKREHVLTHEPKLSYHYRQGSNYDDAPYYTGVKGRIFAEPAWVMQPFIHIQLNRHQSTGEMVVLSFSSQVSQTIQPHENKQQRSSWVMIEQDQHTRAAQSVVEGSSAQLSCNVKASESPSIRWILPDGTKLKAPFKIEGQRFSVLSSGQLIIRSVAYADSGIYHCVAQVRDDVDTVAYRVLVQPIAIQQVESELIKIEKNMGDSILLPCSAVAIPDAQLSWTLPSSQMINDLSNSSSGYLLENGTLLIPYSHVGDSGYYRCVAINQQGSDEIVVKVTVNKMVSDRSSKRIKFKKQPGSRTSVRGQVIGDDEGSGDKEIYIMPSKKFHLKNYEQSLKQKSDDIFQVQVRPNKKRKMKLWKGIDRTEEINVAEGRRVFESRRRIHMTNKQINPQHWANILAKVRRKSLPRLTTTYVPLLSTTSEIPFTQWTTGSHLPISSLPPRSAVEINGEESSADTSHLDEAELFSVTIPSVISMQNYNQDQILSSAVRVEHKFSKMPEDPFHMETSVAQEIQFSPTIQTQPWDHSNSNIDKSKVEPKRTEIFNGEISRISKKFAPYTQSTLMIVSNREKVTPNPYSEISVKDPVLTKRHKIKTSKQYLQAKSMSNVSNVAITFTHAEINNSATVVASVAQMTNKYDNIEHEQVIPFNPFTDSKNLILTNVNLEKTKSSTIERTIHPLKKNEWMLIAVTTNKPTTATIITAYERKMSTPEPVISKHSRRRPYGRRRTNRFKRPKPIPPTAFNVEEITFVPKISKLDNTTQAVQSFMAGYQKPEDEIQKLSSSSLMNTATVHKSQDATATSAVQLPTLLPKTPLTLSSVIKDQKSQTVTSSYHSVTTSLPKQLQLSHNPEYRIATENKLPLFEVTNTPTASILGESSTSLFGLTSSVIPELEEKANSFSSDSPNVIDSMVAQSKAAAQQIKVFNSSFIHSSVPLTQQGGKPKIITKMSTILSALAESEVAIPCDATGEPKPLLSWTKISTGATMTAQTKMQRFDVLKNGTLFIHSVQLQDRGQYLCAAENSHGIDKMIVLLTVIAQQPKMLGSRFKDLTVYFGEKVTMDCQATGIPNPHISWIFPNRKIFQTVSTVEGRVMLYENRTLLLKDANFQDRGIYKCIASNAAGADSIAVRLHIAALPPIIEQEKEENFSLNVGQSINIHCSAKAAPTPGIRWVLFDGTQIRPSQFVHGNLFVFPNGTLYIRHVLPKDSGSYECIAANMVGAVRRTVQLQVKKQSTNAKITGSSPQRTDVTYGSTLRLNCSASGDPWPWILWRLPSKRMVDSLQSLDTRIKVLGNGTLVIHSVTDKDAGDYLCMARNKIGDDYVVLKVNVMMKPAKIEHKNENNHKVIYGGDLKVDCVATGLPNPEISWSLPDGSMVNTFMQSDDSGSRAKRYVVFNNGTLYFNEVGLREEGDYTCYAENQIGKDEMKVRVKVVAEPATIRNKTYVILNIPYGDAVSVGCKAKGEPTPKVFWLSPSNRPIPTLSDKYQVYIDGTLLIQKAQRSDSGNYTCVARNSAGEDRKIVWIHVNVQPPKINGHPSTSTSVREMAVKDSRKLIDCNAEGIPSPRVMWAFPEGVILPAPYYGNRITVHRNGTLDIRGVRHTDAVQLVCIGRNEGGEARLVVQLQVVDQVEKPFFGDPVTERITATAGHSINLNCSVHGTPSPRTAWILPNGTELMKSSHLQRFYHKRDGILHISALSAADAGTYRCTARNPGGYVERVVFLKVGVKPEISNRYNNLVSIINGETLQLHCGTQPGQQARVAWTLPNGMVLDSPQAIGRFSLLENGSLIVREASVFDRGTYLCKVATDYGSSLMNVPVIVIAYPPRITSEPAPVIYARPGNTVKLNCMAIGIPKADITWELPEKLHLTTGAQSRLYGNKYLHPQGSLIIQQATQRDAGFYKCTAKNILGSDSKATYIHIF</sequence>
<dbReference type="FunFam" id="2.60.40.10:FF:001502">
    <property type="entry name" value="Matrix remodeling associated 5"/>
    <property type="match status" value="1"/>
</dbReference>
<dbReference type="SUPFAM" id="SSF48726">
    <property type="entry name" value="Immunoglobulin"/>
    <property type="match status" value="12"/>
</dbReference>
<dbReference type="FunFam" id="2.60.40.10:FF:000537">
    <property type="entry name" value="immunoglobulin superfamily member 10"/>
    <property type="match status" value="1"/>
</dbReference>
<dbReference type="GO" id="GO:0030424">
    <property type="term" value="C:axon"/>
    <property type="evidence" value="ECO:0007669"/>
    <property type="project" value="TreeGrafter"/>
</dbReference>
<feature type="domain" description="Ig-like" evidence="11">
    <location>
        <begin position="1730"/>
        <end position="1826"/>
    </location>
</feature>
<dbReference type="GO" id="GO:0005886">
    <property type="term" value="C:plasma membrane"/>
    <property type="evidence" value="ECO:0007669"/>
    <property type="project" value="TreeGrafter"/>
</dbReference>
<evidence type="ECO:0000256" key="7">
    <source>
        <dbReference type="ARBA" id="ARBA00023136"/>
    </source>
</evidence>
<dbReference type="Pfam" id="PF13927">
    <property type="entry name" value="Ig_3"/>
    <property type="match status" value="2"/>
</dbReference>